<protein>
    <submittedName>
        <fullName evidence="6">Uncharacterized protein</fullName>
    </submittedName>
</protein>
<evidence type="ECO:0000256" key="3">
    <source>
        <dbReference type="ARBA" id="ARBA00022989"/>
    </source>
</evidence>
<keyword evidence="3 5" id="KW-1133">Transmembrane helix</keyword>
<accession>A0A7N2LVY5</accession>
<evidence type="ECO:0000256" key="1">
    <source>
        <dbReference type="ARBA" id="ARBA00004370"/>
    </source>
</evidence>
<evidence type="ECO:0000313" key="7">
    <source>
        <dbReference type="Proteomes" id="UP000594261"/>
    </source>
</evidence>
<name>A0A7N2LVY5_QUELO</name>
<comment type="subcellular location">
    <subcellularLocation>
        <location evidence="1">Membrane</location>
    </subcellularLocation>
</comment>
<feature type="transmembrane region" description="Helical" evidence="5">
    <location>
        <begin position="43"/>
        <end position="62"/>
    </location>
</feature>
<dbReference type="GO" id="GO:0016020">
    <property type="term" value="C:membrane"/>
    <property type="evidence" value="ECO:0007669"/>
    <property type="project" value="UniProtKB-SubCell"/>
</dbReference>
<keyword evidence="2 5" id="KW-0812">Transmembrane</keyword>
<reference evidence="6 7" key="1">
    <citation type="journal article" date="2016" name="G3 (Bethesda)">
        <title>First Draft Assembly and Annotation of the Genome of a California Endemic Oak Quercus lobata Nee (Fagaceae).</title>
        <authorList>
            <person name="Sork V.L."/>
            <person name="Fitz-Gibbon S.T."/>
            <person name="Puiu D."/>
            <person name="Crepeau M."/>
            <person name="Gugger P.F."/>
            <person name="Sherman R."/>
            <person name="Stevens K."/>
            <person name="Langley C.H."/>
            <person name="Pellegrini M."/>
            <person name="Salzberg S.L."/>
        </authorList>
    </citation>
    <scope>NUCLEOTIDE SEQUENCE [LARGE SCALE GENOMIC DNA]</scope>
    <source>
        <strain evidence="6 7">cv. SW786</strain>
    </source>
</reference>
<dbReference type="Gramene" id="QL06p017588:mrna">
    <property type="protein sequence ID" value="QL06p017588:mrna"/>
    <property type="gene ID" value="QL06p017588"/>
</dbReference>
<evidence type="ECO:0000256" key="4">
    <source>
        <dbReference type="ARBA" id="ARBA00023136"/>
    </source>
</evidence>
<dbReference type="Proteomes" id="UP000594261">
    <property type="component" value="Chromosome 6"/>
</dbReference>
<proteinExistence type="predicted"/>
<dbReference type="EMBL" id="LRBV02000006">
    <property type="status" value="NOT_ANNOTATED_CDS"/>
    <property type="molecule type" value="Genomic_DNA"/>
</dbReference>
<reference evidence="6" key="2">
    <citation type="submission" date="2021-01" db="UniProtKB">
        <authorList>
            <consortium name="EnsemblPlants"/>
        </authorList>
    </citation>
    <scope>IDENTIFICATION</scope>
</reference>
<dbReference type="SUPFAM" id="SSF103473">
    <property type="entry name" value="MFS general substrate transporter"/>
    <property type="match status" value="1"/>
</dbReference>
<evidence type="ECO:0000256" key="5">
    <source>
        <dbReference type="SAM" id="Phobius"/>
    </source>
</evidence>
<evidence type="ECO:0000313" key="6">
    <source>
        <dbReference type="EnsemblPlants" id="QL06p017588:mrna"/>
    </source>
</evidence>
<dbReference type="EnsemblPlants" id="QL06p017588:mrna">
    <property type="protein sequence ID" value="QL06p017588:mrna"/>
    <property type="gene ID" value="QL06p017588"/>
</dbReference>
<keyword evidence="4 5" id="KW-0472">Membrane</keyword>
<dbReference type="OMA" id="YPADTYL"/>
<dbReference type="GO" id="GO:0022857">
    <property type="term" value="F:transmembrane transporter activity"/>
    <property type="evidence" value="ECO:0007669"/>
    <property type="project" value="InterPro"/>
</dbReference>
<dbReference type="Pfam" id="PF00083">
    <property type="entry name" value="Sugar_tr"/>
    <property type="match status" value="1"/>
</dbReference>
<sequence>MQGMGILFGGIVGIVVASIFEKTYPADTYLGKPLTYVPQQADYVWPIILMVGAIPAALTYYWRMKMPETARYTALVARNAKQAASDMSKIRNNSRREMQVRQDEFVEECLRTLAQAERQSIEAEH</sequence>
<keyword evidence="7" id="KW-1185">Reference proteome</keyword>
<dbReference type="InterPro" id="IPR036259">
    <property type="entry name" value="MFS_trans_sf"/>
</dbReference>
<evidence type="ECO:0000256" key="2">
    <source>
        <dbReference type="ARBA" id="ARBA00022692"/>
    </source>
</evidence>
<organism evidence="6 7">
    <name type="scientific">Quercus lobata</name>
    <name type="common">Valley oak</name>
    <dbReference type="NCBI Taxonomy" id="97700"/>
    <lineage>
        <taxon>Eukaryota</taxon>
        <taxon>Viridiplantae</taxon>
        <taxon>Streptophyta</taxon>
        <taxon>Embryophyta</taxon>
        <taxon>Tracheophyta</taxon>
        <taxon>Spermatophyta</taxon>
        <taxon>Magnoliopsida</taxon>
        <taxon>eudicotyledons</taxon>
        <taxon>Gunneridae</taxon>
        <taxon>Pentapetalae</taxon>
        <taxon>rosids</taxon>
        <taxon>fabids</taxon>
        <taxon>Fagales</taxon>
        <taxon>Fagaceae</taxon>
        <taxon>Quercus</taxon>
    </lineage>
</organism>
<dbReference type="InParanoid" id="A0A7N2LVY5"/>
<dbReference type="Gene3D" id="1.20.1250.20">
    <property type="entry name" value="MFS general substrate transporter like domains"/>
    <property type="match status" value="1"/>
</dbReference>
<dbReference type="InterPro" id="IPR005828">
    <property type="entry name" value="MFS_sugar_transport-like"/>
</dbReference>
<dbReference type="AlphaFoldDB" id="A0A7N2LVY5"/>